<organism evidence="1 2">
    <name type="scientific">Paraburkholderia elongata</name>
    <dbReference type="NCBI Taxonomy" id="2675747"/>
    <lineage>
        <taxon>Bacteria</taxon>
        <taxon>Pseudomonadati</taxon>
        <taxon>Pseudomonadota</taxon>
        <taxon>Betaproteobacteria</taxon>
        <taxon>Burkholderiales</taxon>
        <taxon>Burkholderiaceae</taxon>
        <taxon>Paraburkholderia</taxon>
    </lineage>
</organism>
<keyword evidence="2" id="KW-1185">Reference proteome</keyword>
<gene>
    <name evidence="1" type="ORF">GNZ13_27050</name>
</gene>
<evidence type="ECO:0000313" key="2">
    <source>
        <dbReference type="Proteomes" id="UP000655523"/>
    </source>
</evidence>
<dbReference type="AlphaFoldDB" id="A0A972NS74"/>
<dbReference type="RefSeq" id="WP_172170324.1">
    <property type="nucleotide sequence ID" value="NZ_WOEZ01000149.1"/>
</dbReference>
<accession>A0A972NS74</accession>
<comment type="caution">
    <text evidence="1">The sequence shown here is derived from an EMBL/GenBank/DDBJ whole genome shotgun (WGS) entry which is preliminary data.</text>
</comment>
<dbReference type="EMBL" id="WOEZ01000149">
    <property type="protein sequence ID" value="NPT58126.1"/>
    <property type="molecule type" value="Genomic_DNA"/>
</dbReference>
<evidence type="ECO:0000313" key="1">
    <source>
        <dbReference type="EMBL" id="NPT58126.1"/>
    </source>
</evidence>
<proteinExistence type="predicted"/>
<reference evidence="1 2" key="1">
    <citation type="submission" date="2019-11" db="EMBL/GenBank/DDBJ databases">
        <title>Metabolism of dissolved organic matter in forest soils.</title>
        <authorList>
            <person name="Cyle K.T."/>
            <person name="Wilhelm R.C."/>
            <person name="Martinez C.E."/>
        </authorList>
    </citation>
    <scope>NUCLEOTIDE SEQUENCE [LARGE SCALE GENOMIC DNA]</scope>
    <source>
        <strain evidence="1 2">5N</strain>
    </source>
</reference>
<name>A0A972NS74_9BURK</name>
<sequence length="65" mass="7008">MTSKIYIDTLLVKAGSTSGVYLRGEVRGETVYMPLTLDGARQIAADLHRAAAAVEGLPLRDKPLH</sequence>
<protein>
    <submittedName>
        <fullName evidence="1">Uncharacterized protein</fullName>
    </submittedName>
</protein>
<dbReference type="Proteomes" id="UP000655523">
    <property type="component" value="Unassembled WGS sequence"/>
</dbReference>